<keyword evidence="5" id="KW-0812">Transmembrane</keyword>
<gene>
    <name evidence="7" type="ORF">CHRIB12_LOCUS10570</name>
</gene>
<comment type="subcellular location">
    <subcellularLocation>
        <location evidence="1">Host cell</location>
    </subcellularLocation>
    <subcellularLocation>
        <location evidence="2">Secreted</location>
    </subcellularLocation>
</comment>
<reference evidence="7" key="1">
    <citation type="submission" date="2020-05" db="EMBL/GenBank/DDBJ databases">
        <authorList>
            <person name="Rincon C."/>
            <person name="Sanders R I."/>
            <person name="Robbins C."/>
            <person name="Chaturvedi A."/>
        </authorList>
    </citation>
    <scope>NUCLEOTIDE SEQUENCE</scope>
    <source>
        <strain evidence="7">CHB12</strain>
    </source>
</reference>
<evidence type="ECO:0000256" key="4">
    <source>
        <dbReference type="SAM" id="MobiDB-lite"/>
    </source>
</evidence>
<dbReference type="GO" id="GO:0005576">
    <property type="term" value="C:extracellular region"/>
    <property type="evidence" value="ECO:0007669"/>
    <property type="project" value="UniProtKB-SubCell"/>
</dbReference>
<keyword evidence="3" id="KW-0964">Secreted</keyword>
<feature type="region of interest" description="Disordered" evidence="4">
    <location>
        <begin position="409"/>
        <end position="441"/>
    </location>
</feature>
<proteinExistence type="predicted"/>
<dbReference type="PANTHER" id="PTHR33129">
    <property type="entry name" value="PROTEIN KINASE DOMAIN-CONTAINING PROTEIN-RELATED"/>
    <property type="match status" value="1"/>
</dbReference>
<feature type="domain" description="Crinkler effector protein N-terminal" evidence="6">
    <location>
        <begin position="4"/>
        <end position="106"/>
    </location>
</feature>
<keyword evidence="5" id="KW-1133">Transmembrane helix</keyword>
<sequence length="804" mass="91309">MTSVALNCLVCGEDPYDDIFSVQINTSKNISSLKRVINDELQSGVATMFLKLFKVDIKLGKTRDENVIAMLKLEDLSIAQGMNILEIVSDYFSTQPDPTSLHILVQIPTVATEPPKKRAKIEGDTDAEVAEDVKSLRNFWQALKTTKYDKEMPFFTVSEDIKFFGKRSRPSKLFVRKCYNDLLGIIIDNIKNGKRDYRLTGNPGIGKTFFGYYLIYDLVKKGKTVIYDVHTMERFVILLGQTVEEVKYLDRSHDSVEIRIYLSKPEVWYIVDGNPPDDSEAITILICSLNRSHYKTFDKRIPVVRYMPPWSWDEINTCRADIFANLKEKKVRELYTKWGGIPRYILEGALVKGTQSQLNLAIKTCDESIFRYIGGDVEDISHKLIHIWTNSDDNVNPLTNPLVKSSSSLTGPLIESSSSIQPPHSSLIESSSSGQPPTGLLLDHPSQSFTEIFNQHLSLDQPPEQFFDQPSTDPSLDQPIKEEYYTDTIVKFASDYVGQQVILELEKSIIDKCHVDVDAVMKGGKSDPVVGCLFEQIAHRVLRNGGSFKRRSLDTNDEDVITFPKYNLILFTQIDKIQDGAYSIPLDKSFPSVDAIIAPNCLLQMTTTKDHNIKINELKRVRSKLETEKNIGFYFVVPTKLYDIYKKQRYSTTDEKDALNTGPWIKQCLKQYVLGIDLNFRLPVEMSSASSITEQKCYCKGSCNTNQCGCQRNKLPCGEGCHPKNKNKYFPAILTLVDIIFSLVITVVINYTNTINKILSFLNGLQNNSVVERAIEQIIWKECLNLINVHYKCKSYEETTMCSS</sequence>
<dbReference type="EMBL" id="CAGKOT010000021">
    <property type="protein sequence ID" value="CAB5365742.1"/>
    <property type="molecule type" value="Genomic_DNA"/>
</dbReference>
<dbReference type="Pfam" id="PF20147">
    <property type="entry name" value="Crinkler"/>
    <property type="match status" value="1"/>
</dbReference>
<dbReference type="OrthoDB" id="19861at2759"/>
<feature type="transmembrane region" description="Helical" evidence="5">
    <location>
        <begin position="729"/>
        <end position="751"/>
    </location>
</feature>
<evidence type="ECO:0000256" key="1">
    <source>
        <dbReference type="ARBA" id="ARBA00004340"/>
    </source>
</evidence>
<evidence type="ECO:0000256" key="2">
    <source>
        <dbReference type="ARBA" id="ARBA00004613"/>
    </source>
</evidence>
<accession>A0A915Z9K2</accession>
<organism evidence="7 8">
    <name type="scientific">Rhizophagus irregularis</name>
    <dbReference type="NCBI Taxonomy" id="588596"/>
    <lineage>
        <taxon>Eukaryota</taxon>
        <taxon>Fungi</taxon>
        <taxon>Fungi incertae sedis</taxon>
        <taxon>Mucoromycota</taxon>
        <taxon>Glomeromycotina</taxon>
        <taxon>Glomeromycetes</taxon>
        <taxon>Glomerales</taxon>
        <taxon>Glomeraceae</taxon>
        <taxon>Rhizophagus</taxon>
    </lineage>
</organism>
<evidence type="ECO:0000313" key="7">
    <source>
        <dbReference type="EMBL" id="CAB5365742.1"/>
    </source>
</evidence>
<dbReference type="AlphaFoldDB" id="A0A915Z9K2"/>
<evidence type="ECO:0000256" key="5">
    <source>
        <dbReference type="SAM" id="Phobius"/>
    </source>
</evidence>
<evidence type="ECO:0000313" key="8">
    <source>
        <dbReference type="Proteomes" id="UP000684084"/>
    </source>
</evidence>
<dbReference type="GO" id="GO:0043657">
    <property type="term" value="C:host cell"/>
    <property type="evidence" value="ECO:0007669"/>
    <property type="project" value="UniProtKB-SubCell"/>
</dbReference>
<dbReference type="InterPro" id="IPR045379">
    <property type="entry name" value="Crinkler_N"/>
</dbReference>
<name>A0A915Z9K2_9GLOM</name>
<evidence type="ECO:0000259" key="6">
    <source>
        <dbReference type="Pfam" id="PF20147"/>
    </source>
</evidence>
<comment type="caution">
    <text evidence="7">The sequence shown here is derived from an EMBL/GenBank/DDBJ whole genome shotgun (WGS) entry which is preliminary data.</text>
</comment>
<keyword evidence="5" id="KW-0472">Membrane</keyword>
<evidence type="ECO:0000256" key="3">
    <source>
        <dbReference type="ARBA" id="ARBA00022525"/>
    </source>
</evidence>
<protein>
    <recommendedName>
        <fullName evidence="6">Crinkler effector protein N-terminal domain-containing protein</fullName>
    </recommendedName>
</protein>
<dbReference type="Proteomes" id="UP000684084">
    <property type="component" value="Unassembled WGS sequence"/>
</dbReference>
<dbReference type="PANTHER" id="PTHR33129:SF1">
    <property type="entry name" value="ATP-BINDING PROTEIN"/>
    <property type="match status" value="1"/>
</dbReference>
<dbReference type="InterPro" id="IPR052980">
    <property type="entry name" value="Crinkler_effector"/>
</dbReference>
<feature type="compositionally biased region" description="Low complexity" evidence="4">
    <location>
        <begin position="416"/>
        <end position="437"/>
    </location>
</feature>
<dbReference type="VEuPathDB" id="FungiDB:RhiirFUN_012241"/>